<dbReference type="PROSITE" id="PS50888">
    <property type="entry name" value="BHLH"/>
    <property type="match status" value="1"/>
</dbReference>
<dbReference type="SUPFAM" id="SSF47459">
    <property type="entry name" value="HLH, helix-loop-helix DNA-binding domain"/>
    <property type="match status" value="1"/>
</dbReference>
<evidence type="ECO:0000256" key="2">
    <source>
        <dbReference type="ARBA" id="ARBA00023125"/>
    </source>
</evidence>
<keyword evidence="1" id="KW-0805">Transcription regulation</keyword>
<evidence type="ECO:0000256" key="1">
    <source>
        <dbReference type="ARBA" id="ARBA00023015"/>
    </source>
</evidence>
<dbReference type="GO" id="GO:0000978">
    <property type="term" value="F:RNA polymerase II cis-regulatory region sequence-specific DNA binding"/>
    <property type="evidence" value="ECO:0007669"/>
    <property type="project" value="TreeGrafter"/>
</dbReference>
<reference evidence="5" key="3">
    <citation type="submission" date="2025-09" db="UniProtKB">
        <authorList>
            <consortium name="Ensembl"/>
        </authorList>
    </citation>
    <scope>IDENTIFICATION</scope>
</reference>
<keyword evidence="3" id="KW-0804">Transcription</keyword>
<dbReference type="SMART" id="SM00353">
    <property type="entry name" value="HLH"/>
    <property type="match status" value="1"/>
</dbReference>
<protein>
    <recommendedName>
        <fullName evidence="4">BHLH domain-containing protein</fullName>
    </recommendedName>
</protein>
<dbReference type="Pfam" id="PF00010">
    <property type="entry name" value="HLH"/>
    <property type="match status" value="1"/>
</dbReference>
<sequence>FKKKKFKSKEKSISHASFTLLYSRPALTCSPGYPGPGLCSPGLHQSFTNTRERSRQRNINGAFTELRRLIPTHPPDRRLSKNQILRLALRYIGFLDQLLTDQNQNQREDAPRRDVFVPSLVERQ</sequence>
<dbReference type="Gene3D" id="4.10.280.10">
    <property type="entry name" value="Helix-loop-helix DNA-binding domain"/>
    <property type="match status" value="1"/>
</dbReference>
<proteinExistence type="predicted"/>
<dbReference type="PANTHER" id="PTHR13864">
    <property type="entry name" value="T-CELL ACUTE LYMPHOCYTIC LEUKEMIA/STEM CELL LEUKEMIA-RELATED"/>
    <property type="match status" value="1"/>
</dbReference>
<dbReference type="InterPro" id="IPR040238">
    <property type="entry name" value="TAL-like"/>
</dbReference>
<evidence type="ECO:0000313" key="5">
    <source>
        <dbReference type="Ensembl" id="ENSGWIP00000001840.1"/>
    </source>
</evidence>
<evidence type="ECO:0000256" key="3">
    <source>
        <dbReference type="ARBA" id="ARBA00023163"/>
    </source>
</evidence>
<dbReference type="GO" id="GO:0046983">
    <property type="term" value="F:protein dimerization activity"/>
    <property type="evidence" value="ECO:0007669"/>
    <property type="project" value="InterPro"/>
</dbReference>
<name>A0A8C5D7E9_GOUWI</name>
<dbReference type="Proteomes" id="UP000694680">
    <property type="component" value="Chromosome 4"/>
</dbReference>
<keyword evidence="2" id="KW-0238">DNA-binding</keyword>
<evidence type="ECO:0000313" key="6">
    <source>
        <dbReference type="Proteomes" id="UP000694680"/>
    </source>
</evidence>
<evidence type="ECO:0000259" key="4">
    <source>
        <dbReference type="PROSITE" id="PS50888"/>
    </source>
</evidence>
<dbReference type="GO" id="GO:0000981">
    <property type="term" value="F:DNA-binding transcription factor activity, RNA polymerase II-specific"/>
    <property type="evidence" value="ECO:0007669"/>
    <property type="project" value="InterPro"/>
</dbReference>
<reference evidence="5" key="2">
    <citation type="submission" date="2025-08" db="UniProtKB">
        <authorList>
            <consortium name="Ensembl"/>
        </authorList>
    </citation>
    <scope>IDENTIFICATION</scope>
</reference>
<reference evidence="5" key="1">
    <citation type="submission" date="2020-06" db="EMBL/GenBank/DDBJ databases">
        <authorList>
            <consortium name="Wellcome Sanger Institute Data Sharing"/>
        </authorList>
    </citation>
    <scope>NUCLEOTIDE SEQUENCE [LARGE SCALE GENOMIC DNA]</scope>
</reference>
<dbReference type="AlphaFoldDB" id="A0A8C5D7E9"/>
<dbReference type="InterPro" id="IPR011598">
    <property type="entry name" value="bHLH_dom"/>
</dbReference>
<organism evidence="5 6">
    <name type="scientific">Gouania willdenowi</name>
    <name type="common">Blunt-snouted clingfish</name>
    <name type="synonym">Lepadogaster willdenowi</name>
    <dbReference type="NCBI Taxonomy" id="441366"/>
    <lineage>
        <taxon>Eukaryota</taxon>
        <taxon>Metazoa</taxon>
        <taxon>Chordata</taxon>
        <taxon>Craniata</taxon>
        <taxon>Vertebrata</taxon>
        <taxon>Euteleostomi</taxon>
        <taxon>Actinopterygii</taxon>
        <taxon>Neopterygii</taxon>
        <taxon>Teleostei</taxon>
        <taxon>Neoteleostei</taxon>
        <taxon>Acanthomorphata</taxon>
        <taxon>Ovalentaria</taxon>
        <taxon>Blenniimorphae</taxon>
        <taxon>Blenniiformes</taxon>
        <taxon>Gobiesocoidei</taxon>
        <taxon>Gobiesocidae</taxon>
        <taxon>Gobiesocinae</taxon>
        <taxon>Gouania</taxon>
    </lineage>
</organism>
<dbReference type="PANTHER" id="PTHR13864:SF15">
    <property type="entry name" value="T-CELL ACUTE LYMPHOCYTIC LEUKEMIA PROTEIN 1 HOMOLOG-RELATED"/>
    <property type="match status" value="1"/>
</dbReference>
<dbReference type="InterPro" id="IPR036638">
    <property type="entry name" value="HLH_DNA-bd_sf"/>
</dbReference>
<dbReference type="Ensembl" id="ENSGWIT00000001982.1">
    <property type="protein sequence ID" value="ENSGWIP00000001840.1"/>
    <property type="gene ID" value="ENSGWIG00000001036.1"/>
</dbReference>
<feature type="domain" description="BHLH" evidence="4">
    <location>
        <begin position="43"/>
        <end position="95"/>
    </location>
</feature>
<accession>A0A8C5D7E9</accession>
<keyword evidence="6" id="KW-1185">Reference proteome</keyword>